<feature type="domain" description="DSBA-like thioredoxin" evidence="1">
    <location>
        <begin position="5"/>
        <end position="206"/>
    </location>
</feature>
<dbReference type="Proteomes" id="UP000315938">
    <property type="component" value="Unassembled WGS sequence"/>
</dbReference>
<gene>
    <name evidence="2" type="ORF">FNV44_01940</name>
</gene>
<evidence type="ECO:0000313" key="2">
    <source>
        <dbReference type="EMBL" id="TRX99822.1"/>
    </source>
</evidence>
<evidence type="ECO:0000259" key="1">
    <source>
        <dbReference type="Pfam" id="PF01323"/>
    </source>
</evidence>
<reference evidence="2 3" key="1">
    <citation type="submission" date="2019-07" db="EMBL/GenBank/DDBJ databases">
        <title>Genome sequence of Acholeplasma laidlawii strain with increased resistance to erythromycin.</title>
        <authorList>
            <person name="Medvedeva E.S."/>
            <person name="Baranova N.B."/>
            <person name="Siniagina M.N."/>
            <person name="Mouzykantov A."/>
            <person name="Chernova O.A."/>
            <person name="Chernov V.M."/>
        </authorList>
    </citation>
    <scope>NUCLEOTIDE SEQUENCE [LARGE SCALE GENOMIC DNA]</scope>
    <source>
        <strain evidence="2 3">PG8REry</strain>
    </source>
</reference>
<sequence length="233" mass="26568">MKMKIEVWSDFSCPFCYIGKTIFEQALNNFKDKDKIEVIYKAYQLSPDAPFETTEDSYTIFSRMKGVSLNQTKQMFMQTVERAKQVGLVYDYDNMKMTNTFKAHRLAKWARTFGKESVLSTKLFDAYFTKGLNIHDDKVLLDIVNTLGLDVHEAKVVLESNQFHDEVAKEIEEAQSIGVRGVPFFVLDRKYAVSGAQPIEMFNQAIEQAYKEANPFQTIGSDDDICGPDGCAI</sequence>
<evidence type="ECO:0000313" key="3">
    <source>
        <dbReference type="Proteomes" id="UP000315938"/>
    </source>
</evidence>
<dbReference type="SUPFAM" id="SSF52833">
    <property type="entry name" value="Thioredoxin-like"/>
    <property type="match status" value="1"/>
</dbReference>
<dbReference type="AlphaFoldDB" id="A0A553IHZ7"/>
<dbReference type="PANTHER" id="PTHR13887">
    <property type="entry name" value="GLUTATHIONE S-TRANSFERASE KAPPA"/>
    <property type="match status" value="1"/>
</dbReference>
<dbReference type="InterPro" id="IPR001853">
    <property type="entry name" value="DSBA-like_thioredoxin_dom"/>
</dbReference>
<dbReference type="PANTHER" id="PTHR13887:SF41">
    <property type="entry name" value="THIOREDOXIN SUPERFAMILY PROTEIN"/>
    <property type="match status" value="1"/>
</dbReference>
<name>A0A553IHZ7_ACHLA</name>
<comment type="caution">
    <text evidence="2">The sequence shown here is derived from an EMBL/GenBank/DDBJ whole genome shotgun (WGS) entry which is preliminary data.</text>
</comment>
<proteinExistence type="predicted"/>
<dbReference type="RefSeq" id="WP_081423648.1">
    <property type="nucleotide sequence ID" value="NZ_NELO02000001.1"/>
</dbReference>
<dbReference type="GO" id="GO:0016491">
    <property type="term" value="F:oxidoreductase activity"/>
    <property type="evidence" value="ECO:0007669"/>
    <property type="project" value="InterPro"/>
</dbReference>
<dbReference type="CDD" id="cd03024">
    <property type="entry name" value="DsbA_FrnE"/>
    <property type="match status" value="1"/>
</dbReference>
<protein>
    <submittedName>
        <fullName evidence="2">DsbA family oxidoreductase</fullName>
    </submittedName>
</protein>
<dbReference type="InterPro" id="IPR036249">
    <property type="entry name" value="Thioredoxin-like_sf"/>
</dbReference>
<accession>A0A553IHZ7</accession>
<organism evidence="2 3">
    <name type="scientific">Acholeplasma laidlawii</name>
    <dbReference type="NCBI Taxonomy" id="2148"/>
    <lineage>
        <taxon>Bacteria</taxon>
        <taxon>Bacillati</taxon>
        <taxon>Mycoplasmatota</taxon>
        <taxon>Mollicutes</taxon>
        <taxon>Acholeplasmatales</taxon>
        <taxon>Acholeplasmataceae</taxon>
        <taxon>Acholeplasma</taxon>
    </lineage>
</organism>
<dbReference type="Pfam" id="PF01323">
    <property type="entry name" value="DSBA"/>
    <property type="match status" value="1"/>
</dbReference>
<dbReference type="Gene3D" id="3.40.30.10">
    <property type="entry name" value="Glutaredoxin"/>
    <property type="match status" value="1"/>
</dbReference>
<dbReference type="EMBL" id="VKID01000001">
    <property type="protein sequence ID" value="TRX99822.1"/>
    <property type="molecule type" value="Genomic_DNA"/>
</dbReference>